<evidence type="ECO:0000313" key="1">
    <source>
        <dbReference type="EMBL" id="MBK4779695.1"/>
    </source>
</evidence>
<name>A0A9X0WP70_9STRE</name>
<gene>
    <name evidence="1" type="ORF">BTU61_05690</name>
    <name evidence="2" type="ORF">J4854_08980</name>
</gene>
<accession>A0A9X0WP70</accession>
<reference evidence="2 3" key="2">
    <citation type="submission" date="2021-03" db="EMBL/GenBank/DDBJ databases">
        <title>Human Oral Microbial Genomes.</title>
        <authorList>
            <person name="Johnston C.D."/>
            <person name="Chen T."/>
            <person name="Dewhirst F.E."/>
        </authorList>
    </citation>
    <scope>NUCLEOTIDE SEQUENCE [LARGE SCALE GENOMIC DNA]</scope>
    <source>
        <strain evidence="2 3">CCUG 66490</strain>
    </source>
</reference>
<evidence type="ECO:0000313" key="2">
    <source>
        <dbReference type="EMBL" id="QUB38665.1"/>
    </source>
</evidence>
<proteinExistence type="predicted"/>
<dbReference type="AlphaFoldDB" id="A0A9X0WP70"/>
<organism evidence="1 4">
    <name type="scientific">Streptococcus lactarius</name>
    <dbReference type="NCBI Taxonomy" id="684066"/>
    <lineage>
        <taxon>Bacteria</taxon>
        <taxon>Bacillati</taxon>
        <taxon>Bacillota</taxon>
        <taxon>Bacilli</taxon>
        <taxon>Lactobacillales</taxon>
        <taxon>Streptococcaceae</taxon>
        <taxon>Streptococcus</taxon>
    </lineage>
</organism>
<dbReference type="Proteomes" id="UP001138780">
    <property type="component" value="Unassembled WGS sequence"/>
</dbReference>
<keyword evidence="3" id="KW-1185">Reference proteome</keyword>
<evidence type="ECO:0000313" key="3">
    <source>
        <dbReference type="Proteomes" id="UP000676511"/>
    </source>
</evidence>
<dbReference type="EMBL" id="MRXX01000007">
    <property type="protein sequence ID" value="MBK4779695.1"/>
    <property type="molecule type" value="Genomic_DNA"/>
</dbReference>
<dbReference type="Proteomes" id="UP000676511">
    <property type="component" value="Chromosome"/>
</dbReference>
<protein>
    <submittedName>
        <fullName evidence="2">TIGR04197 family type VII secretion effector</fullName>
    </submittedName>
    <submittedName>
        <fullName evidence="1">Type VII secretion protein</fullName>
    </submittedName>
</protein>
<reference evidence="1" key="1">
    <citation type="submission" date="2016-12" db="EMBL/GenBank/DDBJ databases">
        <title>Draft genome of Streptococcus lactarius CCUG 66490T type strain.</title>
        <authorList>
            <person name="Salva-Serra F."/>
            <person name="Engstrom-Jakobsson H."/>
            <person name="Thorell K."/>
            <person name="Gomila M."/>
            <person name="Gonzales-Siles L."/>
            <person name="Busquets A."/>
            <person name="Jaen-Luchoro D."/>
            <person name="Karlsson R."/>
            <person name="Kristiansson E."/>
            <person name="Moore E."/>
        </authorList>
    </citation>
    <scope>NUCLEOTIDE SEQUENCE</scope>
    <source>
        <strain evidence="1">CCUG 66490</strain>
    </source>
</reference>
<sequence length="92" mass="10261">MDKVQIKSSPIEAQAAIGELLGLDVSQKENKQVEFSYSSGITGMENGKEVTNQMLEAVGKFSEAVLIQANKFPQIAETMEKRDIEQAQRWRS</sequence>
<dbReference type="RefSeq" id="WP_200772718.1">
    <property type="nucleotide sequence ID" value="NZ_CP072329.1"/>
</dbReference>
<evidence type="ECO:0000313" key="4">
    <source>
        <dbReference type="Proteomes" id="UP001138780"/>
    </source>
</evidence>
<dbReference type="EMBL" id="CP072329">
    <property type="protein sequence ID" value="QUB38665.1"/>
    <property type="molecule type" value="Genomic_DNA"/>
</dbReference>